<dbReference type="Proteomes" id="UP000701801">
    <property type="component" value="Unassembled WGS sequence"/>
</dbReference>
<dbReference type="EMBL" id="CAJVRM010000189">
    <property type="protein sequence ID" value="CAG8976757.1"/>
    <property type="molecule type" value="Genomic_DNA"/>
</dbReference>
<proteinExistence type="predicted"/>
<evidence type="ECO:0000313" key="2">
    <source>
        <dbReference type="EMBL" id="CAG8976757.1"/>
    </source>
</evidence>
<dbReference type="AlphaFoldDB" id="A0A9N9Q6T3"/>
<gene>
    <name evidence="2" type="ORF">HYALB_00010481</name>
</gene>
<comment type="caution">
    <text evidence="2">The sequence shown here is derived from an EMBL/GenBank/DDBJ whole genome shotgun (WGS) entry which is preliminary data.</text>
</comment>
<evidence type="ECO:0000313" key="3">
    <source>
        <dbReference type="Proteomes" id="UP000701801"/>
    </source>
</evidence>
<evidence type="ECO:0000256" key="1">
    <source>
        <dbReference type="SAM" id="SignalP"/>
    </source>
</evidence>
<sequence length="91" mass="9559">MRFAVLMLGIFVATVMAQAQEPYCDYGTEGDGGCEANGQATYCCIPDESDRDAYPIKRKISVLSANMSGSSQCTAPGGKVKDAGRIGCGPR</sequence>
<keyword evidence="3" id="KW-1185">Reference proteome</keyword>
<feature type="chain" id="PRO_5040463040" evidence="1">
    <location>
        <begin position="20"/>
        <end position="91"/>
    </location>
</feature>
<reference evidence="2" key="1">
    <citation type="submission" date="2021-07" db="EMBL/GenBank/DDBJ databases">
        <authorList>
            <person name="Durling M."/>
        </authorList>
    </citation>
    <scope>NUCLEOTIDE SEQUENCE</scope>
</reference>
<dbReference type="OrthoDB" id="4954273at2759"/>
<feature type="signal peptide" evidence="1">
    <location>
        <begin position="1"/>
        <end position="19"/>
    </location>
</feature>
<name>A0A9N9Q6T3_9HELO</name>
<accession>A0A9N9Q6T3</accession>
<protein>
    <submittedName>
        <fullName evidence="2">Uncharacterized protein</fullName>
    </submittedName>
</protein>
<keyword evidence="1" id="KW-0732">Signal</keyword>
<organism evidence="2 3">
    <name type="scientific">Hymenoscyphus albidus</name>
    <dbReference type="NCBI Taxonomy" id="595503"/>
    <lineage>
        <taxon>Eukaryota</taxon>
        <taxon>Fungi</taxon>
        <taxon>Dikarya</taxon>
        <taxon>Ascomycota</taxon>
        <taxon>Pezizomycotina</taxon>
        <taxon>Leotiomycetes</taxon>
        <taxon>Helotiales</taxon>
        <taxon>Helotiaceae</taxon>
        <taxon>Hymenoscyphus</taxon>
    </lineage>
</organism>